<sequence length="161" mass="15724">MDRLPRTGVLVAAGLVAALTLTACGSDAPAEDKAPNTATAPAPTGSPGSGTEGGASGGADAAALEGTWTGTSDGLPVVLSVTSGKVALTAGRHICQGEVKDMGEAMLALKCHDGDTARTMGSIGSNDGEKLVVSWGAGTEDTLTKADPSELPTGLPELPAP</sequence>
<feature type="chain" id="PRO_5043401272" description="Secreted protein" evidence="2">
    <location>
        <begin position="31"/>
        <end position="161"/>
    </location>
</feature>
<reference evidence="3" key="1">
    <citation type="submission" date="2022-10" db="EMBL/GenBank/DDBJ databases">
        <title>The complete genomes of actinobacterial strains from the NBC collection.</title>
        <authorList>
            <person name="Joergensen T.S."/>
            <person name="Alvarez Arevalo M."/>
            <person name="Sterndorff E.B."/>
            <person name="Faurdal D."/>
            <person name="Vuksanovic O."/>
            <person name="Mourched A.-S."/>
            <person name="Charusanti P."/>
            <person name="Shaw S."/>
            <person name="Blin K."/>
            <person name="Weber T."/>
        </authorList>
    </citation>
    <scope>NUCLEOTIDE SEQUENCE</scope>
    <source>
        <strain evidence="3">NBC_00148</strain>
    </source>
</reference>
<protein>
    <recommendedName>
        <fullName evidence="4">Secreted protein</fullName>
    </recommendedName>
</protein>
<feature type="compositionally biased region" description="Gly residues" evidence="1">
    <location>
        <begin position="47"/>
        <end position="57"/>
    </location>
</feature>
<evidence type="ECO:0000256" key="2">
    <source>
        <dbReference type="SAM" id="SignalP"/>
    </source>
</evidence>
<accession>A0AAU1M4M3</accession>
<dbReference type="PROSITE" id="PS51257">
    <property type="entry name" value="PROKAR_LIPOPROTEIN"/>
    <property type="match status" value="1"/>
</dbReference>
<proteinExistence type="predicted"/>
<feature type="region of interest" description="Disordered" evidence="1">
    <location>
        <begin position="140"/>
        <end position="161"/>
    </location>
</feature>
<feature type="signal peptide" evidence="2">
    <location>
        <begin position="1"/>
        <end position="30"/>
    </location>
</feature>
<feature type="compositionally biased region" description="Low complexity" evidence="1">
    <location>
        <begin position="35"/>
        <end position="46"/>
    </location>
</feature>
<evidence type="ECO:0008006" key="4">
    <source>
        <dbReference type="Google" id="ProtNLM"/>
    </source>
</evidence>
<organism evidence="3">
    <name type="scientific">Streptomyces sp. NBC_00148</name>
    <dbReference type="NCBI Taxonomy" id="2903626"/>
    <lineage>
        <taxon>Bacteria</taxon>
        <taxon>Bacillati</taxon>
        <taxon>Actinomycetota</taxon>
        <taxon>Actinomycetes</taxon>
        <taxon>Kitasatosporales</taxon>
        <taxon>Streptomycetaceae</taxon>
        <taxon>Streptomyces</taxon>
    </lineage>
</organism>
<gene>
    <name evidence="3" type="ORF">OG222_15670</name>
</gene>
<keyword evidence="2" id="KW-0732">Signal</keyword>
<evidence type="ECO:0000256" key="1">
    <source>
        <dbReference type="SAM" id="MobiDB-lite"/>
    </source>
</evidence>
<dbReference type="EMBL" id="CP108169">
    <property type="protein sequence ID" value="WTQ78519.1"/>
    <property type="molecule type" value="Genomic_DNA"/>
</dbReference>
<dbReference type="AlphaFoldDB" id="A0AAU1M4M3"/>
<feature type="region of interest" description="Disordered" evidence="1">
    <location>
        <begin position="28"/>
        <end position="74"/>
    </location>
</feature>
<name>A0AAU1M4M3_9ACTN</name>
<evidence type="ECO:0000313" key="3">
    <source>
        <dbReference type="EMBL" id="WTQ78519.1"/>
    </source>
</evidence>